<comment type="caution">
    <text evidence="1">The sequence shown here is derived from an EMBL/GenBank/DDBJ whole genome shotgun (WGS) entry which is preliminary data.</text>
</comment>
<evidence type="ECO:0000313" key="1">
    <source>
        <dbReference type="EMBL" id="GMF41368.1"/>
    </source>
</evidence>
<reference evidence="1" key="1">
    <citation type="submission" date="2023-04" db="EMBL/GenBank/DDBJ databases">
        <title>Phytophthora fragariaefolia NBRC 109709.</title>
        <authorList>
            <person name="Ichikawa N."/>
            <person name="Sato H."/>
            <person name="Tonouchi N."/>
        </authorList>
    </citation>
    <scope>NUCLEOTIDE SEQUENCE</scope>
    <source>
        <strain evidence="1">NBRC 109709</strain>
    </source>
</reference>
<name>A0A9W7CUX5_9STRA</name>
<proteinExistence type="predicted"/>
<evidence type="ECO:0000313" key="2">
    <source>
        <dbReference type="Proteomes" id="UP001165121"/>
    </source>
</evidence>
<dbReference type="Proteomes" id="UP001165121">
    <property type="component" value="Unassembled WGS sequence"/>
</dbReference>
<dbReference type="OrthoDB" id="122412at2759"/>
<sequence length="221" mass="24374">MGNSNSVELECPLQVPSGPMQALDDSIIAQFPTSVCVKASTIQARASVIDQTTGKTISIFRSKAFSSRTELAAPNGHIIASVKKNTFSRKYRVFQGGQTEQLSFLINDISGMFNTMLLVAEFTDRTSGIPCRIVTKGKPSSKVVLCYLERGSPTLTQLEGIEDHLQNQARYRRVGRIRRRPHFTGEGYFIEATAGVDLTLLLLIWHVRHACLLAERASISS</sequence>
<accession>A0A9W7CUX5</accession>
<dbReference type="EMBL" id="BSXT01001331">
    <property type="protein sequence ID" value="GMF41368.1"/>
    <property type="molecule type" value="Genomic_DNA"/>
</dbReference>
<organism evidence="1 2">
    <name type="scientific">Phytophthora fragariaefolia</name>
    <dbReference type="NCBI Taxonomy" id="1490495"/>
    <lineage>
        <taxon>Eukaryota</taxon>
        <taxon>Sar</taxon>
        <taxon>Stramenopiles</taxon>
        <taxon>Oomycota</taxon>
        <taxon>Peronosporomycetes</taxon>
        <taxon>Peronosporales</taxon>
        <taxon>Peronosporaceae</taxon>
        <taxon>Phytophthora</taxon>
    </lineage>
</organism>
<gene>
    <name evidence="1" type="ORF">Pfra01_001306500</name>
</gene>
<keyword evidence="2" id="KW-1185">Reference proteome</keyword>
<dbReference type="AlphaFoldDB" id="A0A9W7CUX5"/>
<protein>
    <submittedName>
        <fullName evidence="1">Unnamed protein product</fullName>
    </submittedName>
</protein>